<reference evidence="2 3" key="1">
    <citation type="journal article" date="2016" name="DNA Res.">
        <title>Genome sequence of Aspergillus luchuensis NBRC 4314.</title>
        <authorList>
            <person name="Yamada O."/>
            <person name="Machida M."/>
            <person name="Hosoyama A."/>
            <person name="Goto M."/>
            <person name="Takahashi T."/>
            <person name="Futagami T."/>
            <person name="Yamagata Y."/>
            <person name="Takeuchi M."/>
            <person name="Kobayashi T."/>
            <person name="Koike H."/>
            <person name="Abe K."/>
            <person name="Asai K."/>
            <person name="Arita M."/>
            <person name="Fujita N."/>
            <person name="Fukuda K."/>
            <person name="Higa K."/>
            <person name="Horikawa H."/>
            <person name="Ishikawa T."/>
            <person name="Jinno K."/>
            <person name="Kato Y."/>
            <person name="Kirimura K."/>
            <person name="Mizutani O."/>
            <person name="Nakasone K."/>
            <person name="Sano M."/>
            <person name="Shiraishi Y."/>
            <person name="Tsukahara M."/>
            <person name="Gomi K."/>
        </authorList>
    </citation>
    <scope>NUCLEOTIDE SEQUENCE [LARGE SCALE GENOMIC DNA]</scope>
    <source>
        <strain evidence="2 3">RIB 2604</strain>
    </source>
</reference>
<reference evidence="3" key="2">
    <citation type="submission" date="2016-02" db="EMBL/GenBank/DDBJ databases">
        <title>Genome sequencing of Aspergillus luchuensis NBRC 4314.</title>
        <authorList>
            <person name="Yamada O."/>
        </authorList>
    </citation>
    <scope>NUCLEOTIDE SEQUENCE [LARGE SCALE GENOMIC DNA]</scope>
    <source>
        <strain evidence="3">RIB 2604</strain>
    </source>
</reference>
<feature type="compositionally biased region" description="Polar residues" evidence="1">
    <location>
        <begin position="27"/>
        <end position="36"/>
    </location>
</feature>
<evidence type="ECO:0000313" key="3">
    <source>
        <dbReference type="Proteomes" id="UP000075230"/>
    </source>
</evidence>
<evidence type="ECO:0000313" key="2">
    <source>
        <dbReference type="EMBL" id="GAT29945.1"/>
    </source>
</evidence>
<sequence length="114" mass="11934">MFGSGLMSWLRPSEAVPESKWDPETLTMEQPASPSGPSLEHIVTEQPVGQGINKNSALESPCSCRSAVVLKEKSAVEFVLVSAALNAANAAAIVAATTGPMVLPLLPARPDLHE</sequence>
<accession>A0A146FWU4</accession>
<name>A0A146FWU4_ASPKA</name>
<comment type="caution">
    <text evidence="2">The sequence shown here is derived from an EMBL/GenBank/DDBJ whole genome shotgun (WGS) entry which is preliminary data.</text>
</comment>
<gene>
    <name evidence="2" type="ORF">RIB2604_03102810</name>
</gene>
<evidence type="ECO:0000256" key="1">
    <source>
        <dbReference type="SAM" id="MobiDB-lite"/>
    </source>
</evidence>
<organism evidence="2 3">
    <name type="scientific">Aspergillus kawachii</name>
    <name type="common">White koji mold</name>
    <name type="synonym">Aspergillus awamori var. kawachi</name>
    <dbReference type="NCBI Taxonomy" id="1069201"/>
    <lineage>
        <taxon>Eukaryota</taxon>
        <taxon>Fungi</taxon>
        <taxon>Dikarya</taxon>
        <taxon>Ascomycota</taxon>
        <taxon>Pezizomycotina</taxon>
        <taxon>Eurotiomycetes</taxon>
        <taxon>Eurotiomycetidae</taxon>
        <taxon>Eurotiales</taxon>
        <taxon>Aspergillaceae</taxon>
        <taxon>Aspergillus</taxon>
        <taxon>Aspergillus subgen. Circumdati</taxon>
    </lineage>
</organism>
<dbReference type="Proteomes" id="UP000075230">
    <property type="component" value="Unassembled WGS sequence"/>
</dbReference>
<dbReference type="AlphaFoldDB" id="A0A146FWU4"/>
<protein>
    <submittedName>
        <fullName evidence="2">Uncharacterized protein</fullName>
    </submittedName>
</protein>
<feature type="region of interest" description="Disordered" evidence="1">
    <location>
        <begin position="1"/>
        <end position="40"/>
    </location>
</feature>
<dbReference type="EMBL" id="BCWF01000030">
    <property type="protein sequence ID" value="GAT29945.1"/>
    <property type="molecule type" value="Genomic_DNA"/>
</dbReference>
<proteinExistence type="predicted"/>
<dbReference type="VEuPathDB" id="FungiDB:ASPFODRAFT_210787"/>